<dbReference type="Proteomes" id="UP000823749">
    <property type="component" value="Chromosome 1"/>
</dbReference>
<feature type="repeat" description="PPR" evidence="3">
    <location>
        <begin position="9"/>
        <end position="43"/>
    </location>
</feature>
<proteinExistence type="inferred from homology"/>
<dbReference type="EMBL" id="JACTNZ010000001">
    <property type="protein sequence ID" value="KAG5565866.1"/>
    <property type="molecule type" value="Genomic_DNA"/>
</dbReference>
<evidence type="ECO:0000256" key="2">
    <source>
        <dbReference type="ARBA" id="ARBA00022737"/>
    </source>
</evidence>
<dbReference type="NCBIfam" id="TIGR00756">
    <property type="entry name" value="PPR"/>
    <property type="match status" value="4"/>
</dbReference>
<dbReference type="PANTHER" id="PTHR46128">
    <property type="entry name" value="MITOCHONDRIAL GROUP I INTRON SPLICING FACTOR CCM1"/>
    <property type="match status" value="1"/>
</dbReference>
<gene>
    <name evidence="4" type="ORF">RHGRI_001694</name>
</gene>
<evidence type="ECO:0000256" key="1">
    <source>
        <dbReference type="ARBA" id="ARBA00007626"/>
    </source>
</evidence>
<dbReference type="PANTHER" id="PTHR46128:SF211">
    <property type="entry name" value="PENTACOTRIPEPTIDE-REPEAT REGION OF PRORP DOMAIN-CONTAINING PROTEIN"/>
    <property type="match status" value="1"/>
</dbReference>
<evidence type="ECO:0000256" key="3">
    <source>
        <dbReference type="PROSITE-ProRule" id="PRU00708"/>
    </source>
</evidence>
<sequence>MHDRGVSCTGHLWKSLVLSYCKRGLVEEAELLSTEMESQGFFLDKIIYTTLINGYCKKKKLKMVMRLFMKILKKDCEPDSYIYSTLIHSFVNLGLPDKRWIFHNQMVEREIKPDTVTYHIMIRKYCKDKKFDCALMLLDSMYISEWYSSNCAPTSNTSEIT</sequence>
<dbReference type="Pfam" id="PF13041">
    <property type="entry name" value="PPR_2"/>
    <property type="match status" value="1"/>
</dbReference>
<evidence type="ECO:0000313" key="5">
    <source>
        <dbReference type="Proteomes" id="UP000823749"/>
    </source>
</evidence>
<feature type="repeat" description="PPR" evidence="3">
    <location>
        <begin position="114"/>
        <end position="148"/>
    </location>
</feature>
<evidence type="ECO:0008006" key="6">
    <source>
        <dbReference type="Google" id="ProtNLM"/>
    </source>
</evidence>
<dbReference type="AlphaFoldDB" id="A0AAV6LLQ5"/>
<dbReference type="InterPro" id="IPR011990">
    <property type="entry name" value="TPR-like_helical_dom_sf"/>
</dbReference>
<dbReference type="Gene3D" id="1.25.40.10">
    <property type="entry name" value="Tetratricopeptide repeat domain"/>
    <property type="match status" value="1"/>
</dbReference>
<reference evidence="4" key="1">
    <citation type="submission" date="2020-08" db="EMBL/GenBank/DDBJ databases">
        <title>Plant Genome Project.</title>
        <authorList>
            <person name="Zhang R.-G."/>
        </authorList>
    </citation>
    <scope>NUCLEOTIDE SEQUENCE</scope>
    <source>
        <strain evidence="4">WSP0</strain>
        <tissue evidence="4">Leaf</tissue>
    </source>
</reference>
<comment type="caution">
    <text evidence="4">The sequence shown here is derived from an EMBL/GenBank/DDBJ whole genome shotgun (WGS) entry which is preliminary data.</text>
</comment>
<feature type="repeat" description="PPR" evidence="3">
    <location>
        <begin position="79"/>
        <end position="113"/>
    </location>
</feature>
<accession>A0AAV6LLQ5</accession>
<keyword evidence="2" id="KW-0677">Repeat</keyword>
<dbReference type="Pfam" id="PF01535">
    <property type="entry name" value="PPR"/>
    <property type="match status" value="1"/>
</dbReference>
<dbReference type="InterPro" id="IPR002885">
    <property type="entry name" value="PPR_rpt"/>
</dbReference>
<evidence type="ECO:0000313" key="4">
    <source>
        <dbReference type="EMBL" id="KAG5565866.1"/>
    </source>
</evidence>
<protein>
    <recommendedName>
        <fullName evidence="6">Pentatricopeptide repeat-containing protein</fullName>
    </recommendedName>
</protein>
<comment type="similarity">
    <text evidence="1">Belongs to the PPR family. P subfamily.</text>
</comment>
<feature type="repeat" description="PPR" evidence="3">
    <location>
        <begin position="44"/>
        <end position="78"/>
    </location>
</feature>
<organism evidence="4 5">
    <name type="scientific">Rhododendron griersonianum</name>
    <dbReference type="NCBI Taxonomy" id="479676"/>
    <lineage>
        <taxon>Eukaryota</taxon>
        <taxon>Viridiplantae</taxon>
        <taxon>Streptophyta</taxon>
        <taxon>Embryophyta</taxon>
        <taxon>Tracheophyta</taxon>
        <taxon>Spermatophyta</taxon>
        <taxon>Magnoliopsida</taxon>
        <taxon>eudicotyledons</taxon>
        <taxon>Gunneridae</taxon>
        <taxon>Pentapetalae</taxon>
        <taxon>asterids</taxon>
        <taxon>Ericales</taxon>
        <taxon>Ericaceae</taxon>
        <taxon>Ericoideae</taxon>
        <taxon>Rhodoreae</taxon>
        <taxon>Rhododendron</taxon>
    </lineage>
</organism>
<dbReference type="InterPro" id="IPR050872">
    <property type="entry name" value="PPR_P_subfamily"/>
</dbReference>
<dbReference type="Pfam" id="PF12854">
    <property type="entry name" value="PPR_1"/>
    <property type="match status" value="1"/>
</dbReference>
<name>A0AAV6LLQ5_9ERIC</name>
<dbReference type="PROSITE" id="PS51375">
    <property type="entry name" value="PPR"/>
    <property type="match status" value="4"/>
</dbReference>
<keyword evidence="5" id="KW-1185">Reference proteome</keyword>